<reference evidence="2 3" key="1">
    <citation type="submission" date="2019-01" db="EMBL/GenBank/DDBJ databases">
        <title>Complete genome sequence of Cohnella hallensis HS21 isolated from Korean fir (Abies koreana) rhizospheric soil.</title>
        <authorList>
            <person name="Jiang L."/>
            <person name="Kang S.W."/>
            <person name="Kim S."/>
            <person name="Jung J."/>
            <person name="Kim C.Y."/>
            <person name="Kim D.H."/>
            <person name="Kim S.W."/>
            <person name="Lee J."/>
        </authorList>
    </citation>
    <scope>NUCLEOTIDE SEQUENCE [LARGE SCALE GENOMIC DNA]</scope>
    <source>
        <strain evidence="2 3">HS21</strain>
    </source>
</reference>
<dbReference type="OrthoDB" id="9811589at2"/>
<keyword evidence="2" id="KW-0489">Methyltransferase</keyword>
<proteinExistence type="predicted"/>
<dbReference type="AlphaFoldDB" id="A0A3T1D2U4"/>
<dbReference type="GO" id="GO:0008757">
    <property type="term" value="F:S-adenosylmethionine-dependent methyltransferase activity"/>
    <property type="evidence" value="ECO:0007669"/>
    <property type="project" value="InterPro"/>
</dbReference>
<name>A0A3T1D2U4_9BACL</name>
<dbReference type="CDD" id="cd02440">
    <property type="entry name" value="AdoMet_MTases"/>
    <property type="match status" value="1"/>
</dbReference>
<gene>
    <name evidence="2" type="ORF">KCTCHS21_18260</name>
</gene>
<dbReference type="EMBL" id="AP019400">
    <property type="protein sequence ID" value="BBI32427.1"/>
    <property type="molecule type" value="Genomic_DNA"/>
</dbReference>
<protein>
    <submittedName>
        <fullName evidence="2">Methyltransferase</fullName>
    </submittedName>
</protein>
<dbReference type="RefSeq" id="WP_130606950.1">
    <property type="nucleotide sequence ID" value="NZ_AP019400.1"/>
</dbReference>
<dbReference type="SUPFAM" id="SSF53335">
    <property type="entry name" value="S-adenosyl-L-methionine-dependent methyltransferases"/>
    <property type="match status" value="1"/>
</dbReference>
<keyword evidence="3" id="KW-1185">Reference proteome</keyword>
<organism evidence="2 3">
    <name type="scientific">Cohnella abietis</name>
    <dbReference type="NCBI Taxonomy" id="2507935"/>
    <lineage>
        <taxon>Bacteria</taxon>
        <taxon>Bacillati</taxon>
        <taxon>Bacillota</taxon>
        <taxon>Bacilli</taxon>
        <taxon>Bacillales</taxon>
        <taxon>Paenibacillaceae</taxon>
        <taxon>Cohnella</taxon>
    </lineage>
</organism>
<sequence>MGDWFTESFGEDYKVVYRHRNWENAMQEVSAMMGWIGLEQGSSVLDVGCGMGRHALALKGLGYNVTGLDLSKVLLEEARENDPEESIVWVNGDMRCLPFEDQSFEATVNLFTSFGYFKELEDNAQVLGEIERVLKPQGRYLIDFLNPSYLIKHLVPVTERVDEPTGLQIIEKRTIDAEFVVKHIEIKPPLDGVGNQAASRHYVERVRLISLEQFQMMLSDSGLILEKVYGSYDGSTYAEESSERLILTGRRTI</sequence>
<accession>A0A3T1D2U4</accession>
<dbReference type="InterPro" id="IPR029063">
    <property type="entry name" value="SAM-dependent_MTases_sf"/>
</dbReference>
<dbReference type="Proteomes" id="UP000289856">
    <property type="component" value="Chromosome"/>
</dbReference>
<evidence type="ECO:0000313" key="2">
    <source>
        <dbReference type="EMBL" id="BBI32427.1"/>
    </source>
</evidence>
<dbReference type="InterPro" id="IPR013216">
    <property type="entry name" value="Methyltransf_11"/>
</dbReference>
<dbReference type="Gene3D" id="2.20.25.110">
    <property type="entry name" value="S-adenosyl-L-methionine-dependent methyltransferases"/>
    <property type="match status" value="1"/>
</dbReference>
<dbReference type="Pfam" id="PF08241">
    <property type="entry name" value="Methyltransf_11"/>
    <property type="match status" value="1"/>
</dbReference>
<dbReference type="PANTHER" id="PTHR43591">
    <property type="entry name" value="METHYLTRANSFERASE"/>
    <property type="match status" value="1"/>
</dbReference>
<dbReference type="KEGG" id="cohn:KCTCHS21_18260"/>
<feature type="domain" description="Methyltransferase type 11" evidence="1">
    <location>
        <begin position="45"/>
        <end position="142"/>
    </location>
</feature>
<evidence type="ECO:0000313" key="3">
    <source>
        <dbReference type="Proteomes" id="UP000289856"/>
    </source>
</evidence>
<dbReference type="GO" id="GO:0032259">
    <property type="term" value="P:methylation"/>
    <property type="evidence" value="ECO:0007669"/>
    <property type="project" value="UniProtKB-KW"/>
</dbReference>
<keyword evidence="2" id="KW-0808">Transferase</keyword>
<evidence type="ECO:0000259" key="1">
    <source>
        <dbReference type="Pfam" id="PF08241"/>
    </source>
</evidence>
<dbReference type="Gene3D" id="3.40.50.150">
    <property type="entry name" value="Vaccinia Virus protein VP39"/>
    <property type="match status" value="1"/>
</dbReference>